<dbReference type="SUPFAM" id="SSF51735">
    <property type="entry name" value="NAD(P)-binding Rossmann-fold domains"/>
    <property type="match status" value="1"/>
</dbReference>
<accession>A0A4R1NED1</accession>
<evidence type="ECO:0000256" key="2">
    <source>
        <dbReference type="ARBA" id="ARBA00022833"/>
    </source>
</evidence>
<evidence type="ECO:0000256" key="5">
    <source>
        <dbReference type="SAM" id="Phobius"/>
    </source>
</evidence>
<keyword evidence="2 4" id="KW-0862">Zinc</keyword>
<dbReference type="PROSITE" id="PS00059">
    <property type="entry name" value="ADH_ZINC"/>
    <property type="match status" value="1"/>
</dbReference>
<keyword evidence="5" id="KW-0812">Transmembrane</keyword>
<dbReference type="InterPro" id="IPR013149">
    <property type="entry name" value="ADH-like_C"/>
</dbReference>
<dbReference type="SUPFAM" id="SSF50129">
    <property type="entry name" value="GroES-like"/>
    <property type="match status" value="1"/>
</dbReference>
<evidence type="ECO:0000313" key="8">
    <source>
        <dbReference type="EMBL" id="TCL05822.1"/>
    </source>
</evidence>
<dbReference type="InterPro" id="IPR013154">
    <property type="entry name" value="ADH-like_N"/>
</dbReference>
<keyword evidence="9" id="KW-1185">Reference proteome</keyword>
<keyword evidence="5" id="KW-1133">Transmembrane helix</keyword>
<comment type="similarity">
    <text evidence="4">Belongs to the zinc-containing alcohol dehydrogenase family.</text>
</comment>
<dbReference type="InterPro" id="IPR050129">
    <property type="entry name" value="Zn_alcohol_dh"/>
</dbReference>
<keyword evidence="3" id="KW-0560">Oxidoreductase</keyword>
<dbReference type="InterPro" id="IPR011032">
    <property type="entry name" value="GroES-like_sf"/>
</dbReference>
<evidence type="ECO:0000256" key="4">
    <source>
        <dbReference type="RuleBase" id="RU361277"/>
    </source>
</evidence>
<keyword evidence="5" id="KW-0472">Membrane</keyword>
<feature type="domain" description="Alcohol dehydrogenase-like C-terminal" evidence="6">
    <location>
        <begin position="171"/>
        <end position="297"/>
    </location>
</feature>
<reference evidence="8 9" key="1">
    <citation type="submission" date="2019-02" db="EMBL/GenBank/DDBJ databases">
        <title>Investigation of anaerobic lignin degradation for improved lignocellulosic biofuels.</title>
        <authorList>
            <person name="Deangelis K."/>
        </authorList>
    </citation>
    <scope>NUCLEOTIDE SEQUENCE [LARGE SCALE GENOMIC DNA]</scope>
    <source>
        <strain evidence="8 9">159R</strain>
    </source>
</reference>
<dbReference type="GO" id="GO:0016491">
    <property type="term" value="F:oxidoreductase activity"/>
    <property type="evidence" value="ECO:0007669"/>
    <property type="project" value="UniProtKB-KW"/>
</dbReference>
<dbReference type="Pfam" id="PF00107">
    <property type="entry name" value="ADH_zinc_N"/>
    <property type="match status" value="1"/>
</dbReference>
<dbReference type="OrthoDB" id="9773078at2"/>
<proteinExistence type="inferred from homology"/>
<dbReference type="InterPro" id="IPR002328">
    <property type="entry name" value="ADH_Zn_CS"/>
</dbReference>
<dbReference type="AlphaFoldDB" id="A0A4R1NED1"/>
<evidence type="ECO:0000256" key="1">
    <source>
        <dbReference type="ARBA" id="ARBA00022723"/>
    </source>
</evidence>
<dbReference type="Gene3D" id="3.90.180.10">
    <property type="entry name" value="Medium-chain alcohol dehydrogenases, catalytic domain"/>
    <property type="match status" value="1"/>
</dbReference>
<dbReference type="EMBL" id="SJOI01000001">
    <property type="protein sequence ID" value="TCL05822.1"/>
    <property type="molecule type" value="Genomic_DNA"/>
</dbReference>
<evidence type="ECO:0000259" key="7">
    <source>
        <dbReference type="Pfam" id="PF08240"/>
    </source>
</evidence>
<evidence type="ECO:0000259" key="6">
    <source>
        <dbReference type="Pfam" id="PF00107"/>
    </source>
</evidence>
<evidence type="ECO:0000256" key="3">
    <source>
        <dbReference type="ARBA" id="ARBA00023002"/>
    </source>
</evidence>
<organism evidence="8 9">
    <name type="scientific">Sodalis ligni</name>
    <dbReference type="NCBI Taxonomy" id="2697027"/>
    <lineage>
        <taxon>Bacteria</taxon>
        <taxon>Pseudomonadati</taxon>
        <taxon>Pseudomonadota</taxon>
        <taxon>Gammaproteobacteria</taxon>
        <taxon>Enterobacterales</taxon>
        <taxon>Bruguierivoracaceae</taxon>
        <taxon>Sodalis</taxon>
    </lineage>
</organism>
<dbReference type="PANTHER" id="PTHR43401:SF2">
    <property type="entry name" value="L-THREONINE 3-DEHYDROGENASE"/>
    <property type="match status" value="1"/>
</dbReference>
<feature type="domain" description="Alcohol dehydrogenase-like N-terminal" evidence="7">
    <location>
        <begin position="24"/>
        <end position="127"/>
    </location>
</feature>
<dbReference type="PANTHER" id="PTHR43401">
    <property type="entry name" value="L-THREONINE 3-DEHYDROGENASE"/>
    <property type="match status" value="1"/>
</dbReference>
<dbReference type="GO" id="GO:0008270">
    <property type="term" value="F:zinc ion binding"/>
    <property type="evidence" value="ECO:0007669"/>
    <property type="project" value="InterPro"/>
</dbReference>
<keyword evidence="1 4" id="KW-0479">Metal-binding</keyword>
<dbReference type="Gene3D" id="3.40.50.720">
    <property type="entry name" value="NAD(P)-binding Rossmann-like Domain"/>
    <property type="match status" value="1"/>
</dbReference>
<comment type="cofactor">
    <cofactor evidence="4">
        <name>Zn(2+)</name>
        <dbReference type="ChEBI" id="CHEBI:29105"/>
    </cofactor>
</comment>
<dbReference type="Proteomes" id="UP000294555">
    <property type="component" value="Unassembled WGS sequence"/>
</dbReference>
<evidence type="ECO:0000313" key="9">
    <source>
        <dbReference type="Proteomes" id="UP000294555"/>
    </source>
</evidence>
<dbReference type="InterPro" id="IPR036291">
    <property type="entry name" value="NAD(P)-bd_dom_sf"/>
</dbReference>
<dbReference type="CDD" id="cd08261">
    <property type="entry name" value="Zn_ADH7"/>
    <property type="match status" value="1"/>
</dbReference>
<protein>
    <submittedName>
        <fullName evidence="8">2-desacetyl-2-hydroxyethyl bacteriochlorophyllide A dehydrogenase</fullName>
    </submittedName>
</protein>
<dbReference type="Pfam" id="PF08240">
    <property type="entry name" value="ADH_N"/>
    <property type="match status" value="1"/>
</dbReference>
<sequence>MKALIIDRNSQTRFDDIPEPSIKEGEVLVSVEYVGLCGSDLNTWRGLNPLVVYPCLPGHEIGGTVMQVAEDVTKCQVGDRVTILPYTACGECSSCKKGRPNACKYNQTLGVQRQGGMVRKLAVPFQKALVCNQLNSRQLALIEPLSVGLHAARRGAINVGEWVVIIGCGVIGLGTIAAAAAMGARVIAVDIDDRKEAVALACGATRFINSSKSDLLEIAGGLDEGRGPSLVIEAVGLSSTIELAVDLVAFAGRIVYVGYAKKPVTFDSAIFLLKELDIRGSRGATEADFRAVIALMEQNRYPVELLISAYYPLGKADRALEHWASDPGAVTKILVELQSE</sequence>
<comment type="caution">
    <text evidence="8">The sequence shown here is derived from an EMBL/GenBank/DDBJ whole genome shotgun (WGS) entry which is preliminary data.</text>
</comment>
<gene>
    <name evidence="8" type="ORF">EZJ58_4043</name>
</gene>
<feature type="transmembrane region" description="Helical" evidence="5">
    <location>
        <begin position="162"/>
        <end position="184"/>
    </location>
</feature>
<name>A0A4R1NED1_9GAMM</name>
<dbReference type="RefSeq" id="WP_132924718.1">
    <property type="nucleotide sequence ID" value="NZ_SJOI01000001.1"/>
</dbReference>